<dbReference type="Pfam" id="PF03810">
    <property type="entry name" value="IBN_N"/>
    <property type="match status" value="1"/>
</dbReference>
<keyword evidence="4" id="KW-0539">Nucleus</keyword>
<dbReference type="GO" id="GO:0005634">
    <property type="term" value="C:nucleus"/>
    <property type="evidence" value="ECO:0007669"/>
    <property type="project" value="UniProtKB-SubCell"/>
</dbReference>
<dbReference type="InterPro" id="IPR013598">
    <property type="entry name" value="Exportin-1/Importin-b-like"/>
</dbReference>
<dbReference type="InterPro" id="IPR011989">
    <property type="entry name" value="ARM-like"/>
</dbReference>
<dbReference type="InterPro" id="IPR057941">
    <property type="entry name" value="TPR_TNPO3_IPO13_2nd"/>
</dbReference>
<name>A0AAV7GNW0_DENCH</name>
<proteinExistence type="inferred from homology"/>
<dbReference type="InterPro" id="IPR016024">
    <property type="entry name" value="ARM-type_fold"/>
</dbReference>
<comment type="caution">
    <text evidence="8">The sequence shown here is derived from an EMBL/GenBank/DDBJ whole genome shotgun (WGS) entry which is preliminary data.</text>
</comment>
<keyword evidence="9" id="KW-1185">Reference proteome</keyword>
<sequence length="1012" mass="112369">MNSFWINFLCSLALKKTAKKVDSENREGAAAETPPPQNPRPLDGFNTLAAFVDRFGGAMELQNTVKEALAVLYHHPDESVRAQADRWLQDFQHTIDAWQVSDNLLHDASSNIETLIFCSQTLRSKVQRDFEELPSEAFRPLRDSLYALLKNFSKGPPKVRTQISIGVAALAVHVSVEDWGDGGIVDWISNEMRTHSEYIPGLLELLTVLPEEAYSYRIAARPERRRQFEKELASSAETAFSLLTACLNFGELKDQVLVSFASWLRLSSGVSASTLASHPLVQAALSCLNSEQHLEAAVNVVSELIHYTTANDSGGASAYMPLIQILVPHVMGLKGQLMDSSKDEEDVKAVARLFADMGDSYVELIASSEESMLIVHALLEVASHPDYDISSMTYNFWHHLQLKLTRRDSYSSYESDALIEEERKRRLCIFHLPFQMLVNSRVEYPQDYDDQSEEDQKDFKHIRYAVGDVLIDATDVLGGEATLKILFMKLVQAVGNCSNDENYKWQPVEAALYCIQAISKSISLQEVEILPQVMALLAKLPHQPQLLQTVCSTIGAYSKWINSAPVEHPILPPLVDILTKGMSTSEESAAAATLAFKFICEDCRKQFSGSLDGLFHIYHIAISGEGGYKVSADDSMYLVEALSVVITELPTEHAKKALELLCLPTVTPLQEMIGQGGAFQQIPARQFTFHIDRLACIFRNVKLPEVVAGAVQRLWPLFKTIFDHRAWDMRTMESLCRACKYAVRTSGNFMGITIGAMLETIQALYQQHNQSCFLYLSSEVIKIFGSDPSCASYLQSLIEMLFSHTTKLLLTIQDFTARPDIADDCYLLASRCIRYCPDLFVPSSVFPSLVDCAMIGATIQHRDACRSILTFLTDVLDLGNSSIGEKYRPILDSVILPRGATITRILIASLTGALPSSRIEEVSYVLLALTASYGTKVVEWGKGIISLIPSTALTEVECARFVKSLADAASGSNSSFTNILEELSDVCRRNKTVQDIVQGALRPLELHFTAIS</sequence>
<feature type="domain" description="Exportin-1/Importin-beta-like" evidence="7">
    <location>
        <begin position="156"/>
        <end position="300"/>
    </location>
</feature>
<evidence type="ECO:0000256" key="1">
    <source>
        <dbReference type="ARBA" id="ARBA00004123"/>
    </source>
</evidence>
<dbReference type="FunFam" id="1.25.10.10:FF:000246">
    <property type="entry name" value="Transportin MOS14"/>
    <property type="match status" value="1"/>
</dbReference>
<dbReference type="InterPro" id="IPR051345">
    <property type="entry name" value="Importin_beta-like_NTR"/>
</dbReference>
<evidence type="ECO:0000313" key="8">
    <source>
        <dbReference type="EMBL" id="KAH0463349.1"/>
    </source>
</evidence>
<reference evidence="8 9" key="1">
    <citation type="journal article" date="2021" name="Hortic Res">
        <title>Chromosome-scale assembly of the Dendrobium chrysotoxum genome enhances the understanding of orchid evolution.</title>
        <authorList>
            <person name="Zhang Y."/>
            <person name="Zhang G.Q."/>
            <person name="Zhang D."/>
            <person name="Liu X.D."/>
            <person name="Xu X.Y."/>
            <person name="Sun W.H."/>
            <person name="Yu X."/>
            <person name="Zhu X."/>
            <person name="Wang Z.W."/>
            <person name="Zhao X."/>
            <person name="Zhong W.Y."/>
            <person name="Chen H."/>
            <person name="Yin W.L."/>
            <person name="Huang T."/>
            <person name="Niu S.C."/>
            <person name="Liu Z.J."/>
        </authorList>
    </citation>
    <scope>NUCLEOTIDE SEQUENCE [LARGE SCALE GENOMIC DNA]</scope>
    <source>
        <strain evidence="8">Lindl</strain>
    </source>
</reference>
<dbReference type="Pfam" id="PF08389">
    <property type="entry name" value="Xpo1"/>
    <property type="match status" value="1"/>
</dbReference>
<dbReference type="SUPFAM" id="SSF48371">
    <property type="entry name" value="ARM repeat"/>
    <property type="match status" value="1"/>
</dbReference>
<dbReference type="PANTHER" id="PTHR12363:SF33">
    <property type="entry name" value="IMPORTIN-13"/>
    <property type="match status" value="1"/>
</dbReference>
<evidence type="ECO:0000256" key="5">
    <source>
        <dbReference type="SAM" id="MobiDB-lite"/>
    </source>
</evidence>
<dbReference type="InterPro" id="IPR001494">
    <property type="entry name" value="Importin-beta_N"/>
</dbReference>
<accession>A0AAV7GNW0</accession>
<dbReference type="Proteomes" id="UP000775213">
    <property type="component" value="Unassembled WGS sequence"/>
</dbReference>
<keyword evidence="3" id="KW-0813">Transport</keyword>
<evidence type="ECO:0000256" key="3">
    <source>
        <dbReference type="ARBA" id="ARBA00022448"/>
    </source>
</evidence>
<evidence type="ECO:0000259" key="6">
    <source>
        <dbReference type="Pfam" id="PF03810"/>
    </source>
</evidence>
<evidence type="ECO:0000256" key="4">
    <source>
        <dbReference type="ARBA" id="ARBA00023242"/>
    </source>
</evidence>
<dbReference type="GO" id="GO:0031267">
    <property type="term" value="F:small GTPase binding"/>
    <property type="evidence" value="ECO:0007669"/>
    <property type="project" value="InterPro"/>
</dbReference>
<dbReference type="Pfam" id="PF24139">
    <property type="entry name" value="TPR_TNPO3_IPO13_4th"/>
    <property type="match status" value="1"/>
</dbReference>
<dbReference type="InterPro" id="IPR058537">
    <property type="entry name" value="TPR_TNPO3_IPO13_4th"/>
</dbReference>
<dbReference type="AlphaFoldDB" id="A0AAV7GNW0"/>
<feature type="region of interest" description="Disordered" evidence="5">
    <location>
        <begin position="23"/>
        <end position="42"/>
    </location>
</feature>
<dbReference type="Pfam" id="PF24138">
    <property type="entry name" value="TPR_TNPO3_IPO13_2nd"/>
    <property type="match status" value="1"/>
</dbReference>
<dbReference type="PANTHER" id="PTHR12363">
    <property type="entry name" value="TRANSPORTIN 3 AND IMPORTIN 13"/>
    <property type="match status" value="1"/>
</dbReference>
<protein>
    <submittedName>
        <fullName evidence="8">Uncharacterized protein</fullName>
    </submittedName>
</protein>
<evidence type="ECO:0000313" key="9">
    <source>
        <dbReference type="Proteomes" id="UP000775213"/>
    </source>
</evidence>
<dbReference type="EMBL" id="JAGFBR010000008">
    <property type="protein sequence ID" value="KAH0463349.1"/>
    <property type="molecule type" value="Genomic_DNA"/>
</dbReference>
<dbReference type="GO" id="GO:0006606">
    <property type="term" value="P:protein import into nucleus"/>
    <property type="evidence" value="ECO:0007669"/>
    <property type="project" value="TreeGrafter"/>
</dbReference>
<evidence type="ECO:0000256" key="2">
    <source>
        <dbReference type="ARBA" id="ARBA00007991"/>
    </source>
</evidence>
<evidence type="ECO:0000259" key="7">
    <source>
        <dbReference type="Pfam" id="PF08389"/>
    </source>
</evidence>
<organism evidence="8 9">
    <name type="scientific">Dendrobium chrysotoxum</name>
    <name type="common">Orchid</name>
    <dbReference type="NCBI Taxonomy" id="161865"/>
    <lineage>
        <taxon>Eukaryota</taxon>
        <taxon>Viridiplantae</taxon>
        <taxon>Streptophyta</taxon>
        <taxon>Embryophyta</taxon>
        <taxon>Tracheophyta</taxon>
        <taxon>Spermatophyta</taxon>
        <taxon>Magnoliopsida</taxon>
        <taxon>Liliopsida</taxon>
        <taxon>Asparagales</taxon>
        <taxon>Orchidaceae</taxon>
        <taxon>Epidendroideae</taxon>
        <taxon>Malaxideae</taxon>
        <taxon>Dendrobiinae</taxon>
        <taxon>Dendrobium</taxon>
    </lineage>
</organism>
<gene>
    <name evidence="8" type="ORF">IEQ34_007931</name>
</gene>
<comment type="similarity">
    <text evidence="2">Belongs to the importin beta family.</text>
</comment>
<feature type="domain" description="Importin N-terminal" evidence="6">
    <location>
        <begin position="84"/>
        <end position="146"/>
    </location>
</feature>
<dbReference type="Gene3D" id="1.25.10.10">
    <property type="entry name" value="Leucine-rich Repeat Variant"/>
    <property type="match status" value="1"/>
</dbReference>
<comment type="subcellular location">
    <subcellularLocation>
        <location evidence="1">Nucleus</location>
    </subcellularLocation>
</comment>
<dbReference type="GO" id="GO:0005737">
    <property type="term" value="C:cytoplasm"/>
    <property type="evidence" value="ECO:0007669"/>
    <property type="project" value="TreeGrafter"/>
</dbReference>